<dbReference type="InParanoid" id="K3X4W3"/>
<accession>K3X4W3</accession>
<protein>
    <submittedName>
        <fullName evidence="2">Uncharacterized protein</fullName>
    </submittedName>
</protein>
<reference evidence="3" key="1">
    <citation type="journal article" date="2010" name="Genome Biol.">
        <title>Genome sequence of the necrotrophic plant pathogen Pythium ultimum reveals original pathogenicity mechanisms and effector repertoire.</title>
        <authorList>
            <person name="Levesque C.A."/>
            <person name="Brouwer H."/>
            <person name="Cano L."/>
            <person name="Hamilton J.P."/>
            <person name="Holt C."/>
            <person name="Huitema E."/>
            <person name="Raffaele S."/>
            <person name="Robideau G.P."/>
            <person name="Thines M."/>
            <person name="Win J."/>
            <person name="Zerillo M.M."/>
            <person name="Beakes G.W."/>
            <person name="Boore J.L."/>
            <person name="Busam D."/>
            <person name="Dumas B."/>
            <person name="Ferriera S."/>
            <person name="Fuerstenberg S.I."/>
            <person name="Gachon C.M."/>
            <person name="Gaulin E."/>
            <person name="Govers F."/>
            <person name="Grenville-Briggs L."/>
            <person name="Horner N."/>
            <person name="Hostetler J."/>
            <person name="Jiang R.H."/>
            <person name="Johnson J."/>
            <person name="Krajaejun T."/>
            <person name="Lin H."/>
            <person name="Meijer H.J."/>
            <person name="Moore B."/>
            <person name="Morris P."/>
            <person name="Phuntmart V."/>
            <person name="Puiu D."/>
            <person name="Shetty J."/>
            <person name="Stajich J.E."/>
            <person name="Tripathy S."/>
            <person name="Wawra S."/>
            <person name="van West P."/>
            <person name="Whitty B.R."/>
            <person name="Coutinho P.M."/>
            <person name="Henrissat B."/>
            <person name="Martin F."/>
            <person name="Thomas P.D."/>
            <person name="Tyler B.M."/>
            <person name="De Vries R.P."/>
            <person name="Kamoun S."/>
            <person name="Yandell M."/>
            <person name="Tisserat N."/>
            <person name="Buell C.R."/>
        </authorList>
    </citation>
    <scope>NUCLEOTIDE SEQUENCE</scope>
    <source>
        <strain evidence="3">DAOM:BR144</strain>
    </source>
</reference>
<reference evidence="3" key="2">
    <citation type="submission" date="2010-04" db="EMBL/GenBank/DDBJ databases">
        <authorList>
            <person name="Buell R."/>
            <person name="Hamilton J."/>
            <person name="Hostetler J."/>
        </authorList>
    </citation>
    <scope>NUCLEOTIDE SEQUENCE [LARGE SCALE GENOMIC DNA]</scope>
    <source>
        <strain evidence="3">DAOM:BR144</strain>
    </source>
</reference>
<keyword evidence="3" id="KW-1185">Reference proteome</keyword>
<dbReference type="HOGENOM" id="CLU_2311778_0_0_1"/>
<feature type="region of interest" description="Disordered" evidence="1">
    <location>
        <begin position="33"/>
        <end position="57"/>
    </location>
</feature>
<dbReference type="VEuPathDB" id="FungiDB:PYU1_G012236"/>
<organism evidence="2 3">
    <name type="scientific">Globisporangium ultimum (strain ATCC 200006 / CBS 805.95 / DAOM BR144)</name>
    <name type="common">Pythium ultimum</name>
    <dbReference type="NCBI Taxonomy" id="431595"/>
    <lineage>
        <taxon>Eukaryota</taxon>
        <taxon>Sar</taxon>
        <taxon>Stramenopiles</taxon>
        <taxon>Oomycota</taxon>
        <taxon>Peronosporomycetes</taxon>
        <taxon>Pythiales</taxon>
        <taxon>Pythiaceae</taxon>
        <taxon>Globisporangium</taxon>
    </lineage>
</organism>
<dbReference type="AlphaFoldDB" id="K3X4W3"/>
<reference evidence="2" key="3">
    <citation type="submission" date="2015-02" db="UniProtKB">
        <authorList>
            <consortium name="EnsemblProtists"/>
        </authorList>
    </citation>
    <scope>IDENTIFICATION</scope>
    <source>
        <strain evidence="2">DAOM BR144</strain>
    </source>
</reference>
<evidence type="ECO:0000256" key="1">
    <source>
        <dbReference type="SAM" id="MobiDB-lite"/>
    </source>
</evidence>
<sequence>METNERWTGLLGGRRNGLMRVFEAMQTSHVDAAEEDARVVSGERKHPAHAQETEESADFKLPPLPHVFALTVLGMEVVLLLGSQNRSCSTVLALKKMQLH</sequence>
<proteinExistence type="predicted"/>
<name>K3X4W3_GLOUD</name>
<evidence type="ECO:0000313" key="2">
    <source>
        <dbReference type="EnsemblProtists" id="PYU1_T012262"/>
    </source>
</evidence>
<dbReference type="EnsemblProtists" id="PYU1_T012262">
    <property type="protein sequence ID" value="PYU1_T012262"/>
    <property type="gene ID" value="PYU1_G012236"/>
</dbReference>
<dbReference type="EMBL" id="GL376601">
    <property type="status" value="NOT_ANNOTATED_CDS"/>
    <property type="molecule type" value="Genomic_DNA"/>
</dbReference>
<dbReference type="Proteomes" id="UP000019132">
    <property type="component" value="Unassembled WGS sequence"/>
</dbReference>
<evidence type="ECO:0000313" key="3">
    <source>
        <dbReference type="Proteomes" id="UP000019132"/>
    </source>
</evidence>
<feature type="compositionally biased region" description="Basic and acidic residues" evidence="1">
    <location>
        <begin position="33"/>
        <end position="52"/>
    </location>
</feature>